<evidence type="ECO:0000313" key="2">
    <source>
        <dbReference type="EMBL" id="EMR03317.1"/>
    </source>
</evidence>
<gene>
    <name evidence="2" type="ORF">ADICEAN_01571</name>
</gene>
<name>M7N7U6_9BACT</name>
<feature type="transmembrane region" description="Helical" evidence="1">
    <location>
        <begin position="173"/>
        <end position="194"/>
    </location>
</feature>
<keyword evidence="1" id="KW-1133">Transmembrane helix</keyword>
<evidence type="ECO:0000313" key="3">
    <source>
        <dbReference type="Proteomes" id="UP000011910"/>
    </source>
</evidence>
<keyword evidence="1" id="KW-0812">Transmembrane</keyword>
<dbReference type="Pfam" id="PF12730">
    <property type="entry name" value="ABC2_membrane_4"/>
    <property type="match status" value="1"/>
</dbReference>
<dbReference type="RefSeq" id="WP_009194968.1">
    <property type="nucleotide sequence ID" value="NZ_AODQ01000029.1"/>
</dbReference>
<dbReference type="Proteomes" id="UP000011910">
    <property type="component" value="Unassembled WGS sequence"/>
</dbReference>
<feature type="transmembrane region" description="Helical" evidence="1">
    <location>
        <begin position="493"/>
        <end position="514"/>
    </location>
</feature>
<feature type="transmembrane region" description="Helical" evidence="1">
    <location>
        <begin position="460"/>
        <end position="481"/>
    </location>
</feature>
<dbReference type="GO" id="GO:0005886">
    <property type="term" value="C:plasma membrane"/>
    <property type="evidence" value="ECO:0007669"/>
    <property type="project" value="UniProtKB-SubCell"/>
</dbReference>
<proteinExistence type="predicted"/>
<comment type="caution">
    <text evidence="2">The sequence shown here is derived from an EMBL/GenBank/DDBJ whole genome shotgun (WGS) entry which is preliminary data.</text>
</comment>
<feature type="transmembrane region" description="Helical" evidence="1">
    <location>
        <begin position="577"/>
        <end position="599"/>
    </location>
</feature>
<sequence length="850" mass="94647">MKFWTIIRFELAYQLRQGATWIYLGLALLFPLFFSAIGNPSDSSVFLNAPSFLIFVTVFTSVLWLLTAGAIAGHAAARDVHTRMHALTYTAPVHKAAYLGGRFAAAFLLNALLHLAIPLSFYASFTLRSVDPALLGPFRPEAVLTTYGYLSLPLAFIGTAWQFSAAVLERNAIVAYIASILLFPVAFPIMGTLAGKLSGNWELVKLIDPLGITLIGGLDTWTSYEKNNRLLELEGSFLWNRLIWLSLAVGALAVAYLRFQFVHAVSSPWWSRIRFRKNGPSPLAVPVNTREGAALLVPPLTPSFGLATGLRQTAAIAGSSFRMIAKSRGGLLIVGLLTAQMILFAVEYLEFRGGPQYPTVMNLLGMLTAPLRDSQTPLLIIPVLIVFYAGELVWRERDWGMHSLSDTAPVSEWSLLLGKFCGLAGIVLVWLGFLLLAGLLIPLSMGYQQLQPGVLLQALFGFQLVEYLLFALLALVVHVLVNQKYLGHGAMLLIYLVLVFPAKIGLEHKLLIYASDPGWSYTDMRGFDPHLGPWLWFKGYWLAWALLLAVGGRLLWMRSATPSLRMRLQLARQRLSRFTLAVAAVALGGIGLTGGYIYYNTNVLNAYTTAAERTERNARYELQYGRYKHLPQPLLRAVSLQLDLHPSQRKADVQATYLLVNESGQAIDTLHLATAEGVITSDLHLDRPFTPLLEDRVLGHNLYRLERPLQPGDSLRLSFRVQYQAQGFSHSGIRASVIQNGSYLINYEWLPGIGYQPQRELRDNGQRQQYGLGPWSMPSLYDSTRTWQIMPGQELIDFEAVVSTEEGQLAVGPGQLLRHWTEGGRPLLSLCYQRAHPQYLLLFLRSLCYP</sequence>
<dbReference type="OrthoDB" id="100605at2"/>
<reference evidence="2 3" key="1">
    <citation type="journal article" date="2013" name="Genome Announc.">
        <title>Draft Genome Sequence of Cesiribacter andamanensis Strain AMV16T, Isolated from a Soil Sample from a Mud Volcano in the Andaman Islands, India.</title>
        <authorList>
            <person name="Shivaji S."/>
            <person name="Ara S."/>
            <person name="Begum Z."/>
            <person name="Srinivas T.N."/>
            <person name="Singh A."/>
            <person name="Kumar Pinnaka A."/>
        </authorList>
    </citation>
    <scope>NUCLEOTIDE SEQUENCE [LARGE SCALE GENOMIC DNA]</scope>
    <source>
        <strain evidence="2 3">AMV16</strain>
    </source>
</reference>
<feature type="transmembrane region" description="Helical" evidence="1">
    <location>
        <begin position="534"/>
        <end position="556"/>
    </location>
</feature>
<dbReference type="STRING" id="1279009.ADICEAN_01571"/>
<feature type="transmembrane region" description="Helical" evidence="1">
    <location>
        <begin position="415"/>
        <end position="440"/>
    </location>
</feature>
<keyword evidence="1" id="KW-0472">Membrane</keyword>
<protein>
    <submittedName>
        <fullName evidence="2">ABC-type transport system involved in multi-copper enzyme maturation, permease component</fullName>
    </submittedName>
</protein>
<feature type="transmembrane region" description="Helical" evidence="1">
    <location>
        <begin position="329"/>
        <end position="349"/>
    </location>
</feature>
<feature type="transmembrane region" description="Helical" evidence="1">
    <location>
        <begin position="52"/>
        <end position="76"/>
    </location>
</feature>
<feature type="transmembrane region" description="Helical" evidence="1">
    <location>
        <begin position="238"/>
        <end position="257"/>
    </location>
</feature>
<feature type="transmembrane region" description="Helical" evidence="1">
    <location>
        <begin position="376"/>
        <end position="394"/>
    </location>
</feature>
<dbReference type="eggNOG" id="COG0308">
    <property type="taxonomic scope" value="Bacteria"/>
</dbReference>
<organism evidence="2 3">
    <name type="scientific">Cesiribacter andamanensis AMV16</name>
    <dbReference type="NCBI Taxonomy" id="1279009"/>
    <lineage>
        <taxon>Bacteria</taxon>
        <taxon>Pseudomonadati</taxon>
        <taxon>Bacteroidota</taxon>
        <taxon>Cytophagia</taxon>
        <taxon>Cytophagales</taxon>
        <taxon>Cesiribacteraceae</taxon>
        <taxon>Cesiribacter</taxon>
    </lineage>
</organism>
<feature type="transmembrane region" description="Helical" evidence="1">
    <location>
        <begin position="142"/>
        <end position="161"/>
    </location>
</feature>
<keyword evidence="3" id="KW-1185">Reference proteome</keyword>
<evidence type="ECO:0000256" key="1">
    <source>
        <dbReference type="SAM" id="Phobius"/>
    </source>
</evidence>
<dbReference type="EMBL" id="AODQ01000029">
    <property type="protein sequence ID" value="EMR03317.1"/>
    <property type="molecule type" value="Genomic_DNA"/>
</dbReference>
<dbReference type="AlphaFoldDB" id="M7N7U6"/>
<feature type="transmembrane region" description="Helical" evidence="1">
    <location>
        <begin position="97"/>
        <end position="122"/>
    </location>
</feature>
<dbReference type="GO" id="GO:0140359">
    <property type="term" value="F:ABC-type transporter activity"/>
    <property type="evidence" value="ECO:0007669"/>
    <property type="project" value="InterPro"/>
</dbReference>
<accession>M7N7U6</accession>
<feature type="transmembrane region" description="Helical" evidence="1">
    <location>
        <begin position="21"/>
        <end position="40"/>
    </location>
</feature>